<dbReference type="Pfam" id="PF03630">
    <property type="entry name" value="Fumble"/>
    <property type="match status" value="1"/>
</dbReference>
<evidence type="ECO:0000256" key="5">
    <source>
        <dbReference type="ARBA" id="ARBA00012102"/>
    </source>
</evidence>
<reference evidence="15 16" key="1">
    <citation type="submission" date="2017-08" db="EMBL/GenBank/DDBJ databases">
        <title>USMARCv1.0.</title>
        <authorList>
            <person name="Hannum G.I."/>
            <person name="Koren S."/>
            <person name="Schroeder S.G."/>
            <person name="Chin S.C."/>
            <person name="Nonneman D.J."/>
            <person name="Becker S.A."/>
            <person name="Rosen B.D."/>
            <person name="Bickhart D.M."/>
            <person name="Putnam N.H."/>
            <person name="Green R.E."/>
            <person name="Tuggle C.K."/>
            <person name="Liu H."/>
            <person name="Rohrer G.A."/>
            <person name="Warr A."/>
            <person name="Hall R."/>
            <person name="Kim K."/>
            <person name="Hume D.A."/>
            <person name="Talbot R."/>
            <person name="Chow W."/>
            <person name="Howe K."/>
            <person name="Schwartz A.S."/>
            <person name="Watson M."/>
            <person name="Archibald A.L."/>
            <person name="Phillippy A.M."/>
            <person name="Smith T.P.L."/>
        </authorList>
    </citation>
    <scope>NUCLEOTIDE SEQUENCE [LARGE SCALE GENOMIC DNA]</scope>
</reference>
<feature type="region of interest" description="Disordered" evidence="14">
    <location>
        <begin position="113"/>
        <end position="145"/>
    </location>
</feature>
<evidence type="ECO:0000256" key="1">
    <source>
        <dbReference type="ARBA" id="ARBA00001206"/>
    </source>
</evidence>
<dbReference type="PANTHER" id="PTHR12280">
    <property type="entry name" value="PANTOTHENATE KINASE"/>
    <property type="match status" value="1"/>
</dbReference>
<evidence type="ECO:0000256" key="9">
    <source>
        <dbReference type="ARBA" id="ARBA00022741"/>
    </source>
</evidence>
<feature type="region of interest" description="Disordered" evidence="14">
    <location>
        <begin position="228"/>
        <end position="286"/>
    </location>
</feature>
<evidence type="ECO:0000256" key="4">
    <source>
        <dbReference type="ARBA" id="ARBA00011738"/>
    </source>
</evidence>
<evidence type="ECO:0000256" key="11">
    <source>
        <dbReference type="ARBA" id="ARBA00022840"/>
    </source>
</evidence>
<evidence type="ECO:0000313" key="15">
    <source>
        <dbReference type="Ensembl" id="ENSSSCP00070035626.1"/>
    </source>
</evidence>
<organism evidence="15 16">
    <name type="scientific">Sus scrofa</name>
    <name type="common">Pig</name>
    <dbReference type="NCBI Taxonomy" id="9823"/>
    <lineage>
        <taxon>Eukaryota</taxon>
        <taxon>Metazoa</taxon>
        <taxon>Chordata</taxon>
        <taxon>Craniata</taxon>
        <taxon>Vertebrata</taxon>
        <taxon>Euteleostomi</taxon>
        <taxon>Mammalia</taxon>
        <taxon>Eutheria</taxon>
        <taxon>Laurasiatheria</taxon>
        <taxon>Artiodactyla</taxon>
        <taxon>Suina</taxon>
        <taxon>Suidae</taxon>
        <taxon>Sus</taxon>
    </lineage>
</organism>
<feature type="compositionally biased region" description="Low complexity" evidence="14">
    <location>
        <begin position="243"/>
        <end position="256"/>
    </location>
</feature>
<dbReference type="Gene3D" id="3.30.420.510">
    <property type="match status" value="1"/>
</dbReference>
<feature type="region of interest" description="Disordered" evidence="14">
    <location>
        <begin position="158"/>
        <end position="207"/>
    </location>
</feature>
<protein>
    <recommendedName>
        <fullName evidence="5">pantothenate kinase</fullName>
        <ecNumber evidence="5">2.7.1.33</ecNumber>
    </recommendedName>
</protein>
<keyword evidence="9" id="KW-0547">Nucleotide-binding</keyword>
<feature type="compositionally biased region" description="Gly residues" evidence="14">
    <location>
        <begin position="115"/>
        <end position="125"/>
    </location>
</feature>
<comment type="similarity">
    <text evidence="13">Belongs to the type II pantothenate kinase family.</text>
</comment>
<evidence type="ECO:0000256" key="13">
    <source>
        <dbReference type="ARBA" id="ARBA00060870"/>
    </source>
</evidence>
<dbReference type="Ensembl" id="ENSSSCT00070042375.1">
    <property type="protein sequence ID" value="ENSSSCP00070035626.1"/>
    <property type="gene ID" value="ENSSSCG00070021323.1"/>
</dbReference>
<sequence>MFSPPRRITLKLLARSHLSPLLTQSAIQSPTRPSLLLQSPRTSVPMLKLGGGGGGGGGGGQDWACSVAGTGLGGEEAVFEVARLGYTGKAGCGAPGSGCAGIPDSAPGAGMLQAGPGGPTRGGQGVEEVGEPAGGGEEHPALHPPAPALRLLNRKPQGGSAEIKTPENDLQRGRMSRGPRTVPPAPGMGDHGGHPELSAPQAPGTPVGAGVAALNGLLHNGFYPPSVQPPRLCGRGPAGGGDAAPQRLPLQPDLQSQPPPPQHDSPAKKCRLRRRMDSGRKNRPPFPWFGMDIGGTLVKLVYFEPKDITAEEEQEEVENLKSIRKYLTSNTAYGKTGIRDVHLELKNLTMCGRKGNLHFIRFPSCAMHRFIQMGSEKNFSSLHTTLCATGGGAFKFEEDFRTIADLQLHKLDELDCLIQGLLYVDSVGFNGKPECYYFENPTNPELCQKKPYCLDNPYPMLLVNMGSGVSILAVYSKDNYKRVTGTSLGGGTFLGLCCLLTGCETFEEALEMAAKGDSTNVDKLVKDIYGGDYERFGLQGSAVASSFGNMMSKEKRESISKEDLARATLVTITNNIGSIARMCALNENIDRVVFVGNFLRINMVSMKLLAYAMDFWSKGQLKALFLEHEGYFGAVGALLELFKMTDDQ</sequence>
<evidence type="ECO:0000256" key="7">
    <source>
        <dbReference type="ARBA" id="ARBA00022553"/>
    </source>
</evidence>
<keyword evidence="7" id="KW-0597">Phosphoprotein</keyword>
<dbReference type="PANTHER" id="PTHR12280:SF23">
    <property type="entry name" value="PANTOTHENATE KINASE 1"/>
    <property type="match status" value="1"/>
</dbReference>
<dbReference type="EC" id="2.7.1.33" evidence="5"/>
<evidence type="ECO:0000256" key="8">
    <source>
        <dbReference type="ARBA" id="ARBA00022679"/>
    </source>
</evidence>
<comment type="pathway">
    <text evidence="3">Cofactor biosynthesis; coenzyme A biosynthesis; CoA from (R)-pantothenate: step 1/5.</text>
</comment>
<evidence type="ECO:0000313" key="16">
    <source>
        <dbReference type="Proteomes" id="UP000314985"/>
    </source>
</evidence>
<dbReference type="NCBIfam" id="TIGR00555">
    <property type="entry name" value="panK_eukar"/>
    <property type="match status" value="1"/>
</dbReference>
<dbReference type="GO" id="GO:0005524">
    <property type="term" value="F:ATP binding"/>
    <property type="evidence" value="ECO:0007669"/>
    <property type="project" value="UniProtKB-KW"/>
</dbReference>
<name>A0A4X1V1Y1_PIG</name>
<proteinExistence type="inferred from homology"/>
<keyword evidence="10" id="KW-0418">Kinase</keyword>
<dbReference type="FunFam" id="3.30.420.510:FF:000001">
    <property type="entry name" value="pantothenate kinase 2, mitochondrial"/>
    <property type="match status" value="1"/>
</dbReference>
<dbReference type="Gene3D" id="3.30.420.40">
    <property type="match status" value="1"/>
</dbReference>
<keyword evidence="8" id="KW-0808">Transferase</keyword>
<evidence type="ECO:0000256" key="12">
    <source>
        <dbReference type="ARBA" id="ARBA00022993"/>
    </source>
</evidence>
<comment type="subcellular location">
    <subcellularLocation>
        <location evidence="2">Cytoplasm</location>
    </subcellularLocation>
</comment>
<dbReference type="FunFam" id="3.30.420.40:FF:000392">
    <property type="entry name" value="pantothenate kinase 3-like isoform X1"/>
    <property type="match status" value="1"/>
</dbReference>
<comment type="catalytic activity">
    <reaction evidence="1">
        <text>(R)-pantothenate + ATP = (R)-4'-phosphopantothenate + ADP + H(+)</text>
        <dbReference type="Rhea" id="RHEA:16373"/>
        <dbReference type="ChEBI" id="CHEBI:10986"/>
        <dbReference type="ChEBI" id="CHEBI:15378"/>
        <dbReference type="ChEBI" id="CHEBI:29032"/>
        <dbReference type="ChEBI" id="CHEBI:30616"/>
        <dbReference type="ChEBI" id="CHEBI:456216"/>
        <dbReference type="EC" id="2.7.1.33"/>
    </reaction>
</comment>
<dbReference type="GO" id="GO:0005829">
    <property type="term" value="C:cytosol"/>
    <property type="evidence" value="ECO:0007669"/>
    <property type="project" value="UniProtKB-ARBA"/>
</dbReference>
<gene>
    <name evidence="15" type="primary">PANK1</name>
</gene>
<dbReference type="GO" id="GO:0004594">
    <property type="term" value="F:pantothenate kinase activity"/>
    <property type="evidence" value="ECO:0007669"/>
    <property type="project" value="UniProtKB-EC"/>
</dbReference>
<dbReference type="InterPro" id="IPR004567">
    <property type="entry name" value="Type_II_PanK"/>
</dbReference>
<dbReference type="FunFam" id="3.30.420.40:FF:000244">
    <property type="entry name" value="pantothenate kinase 1-like isoform X3"/>
    <property type="match status" value="1"/>
</dbReference>
<reference evidence="15" key="2">
    <citation type="submission" date="2025-08" db="UniProtKB">
        <authorList>
            <consortium name="Ensembl"/>
        </authorList>
    </citation>
    <scope>IDENTIFICATION</scope>
</reference>
<dbReference type="AlphaFoldDB" id="A0A4X1V1Y1"/>
<evidence type="ECO:0000256" key="3">
    <source>
        <dbReference type="ARBA" id="ARBA00005225"/>
    </source>
</evidence>
<evidence type="ECO:0000256" key="6">
    <source>
        <dbReference type="ARBA" id="ARBA00022490"/>
    </source>
</evidence>
<keyword evidence="6" id="KW-0963">Cytoplasm</keyword>
<evidence type="ECO:0000256" key="10">
    <source>
        <dbReference type="ARBA" id="ARBA00022777"/>
    </source>
</evidence>
<evidence type="ECO:0000256" key="2">
    <source>
        <dbReference type="ARBA" id="ARBA00004496"/>
    </source>
</evidence>
<dbReference type="Proteomes" id="UP000314985">
    <property type="component" value="Chromosome 14"/>
</dbReference>
<dbReference type="InterPro" id="IPR043129">
    <property type="entry name" value="ATPase_NBD"/>
</dbReference>
<dbReference type="CDD" id="cd24135">
    <property type="entry name" value="ASKHA_NBD_PanK-II_Pank1"/>
    <property type="match status" value="1"/>
</dbReference>
<accession>A0A4X1V1Y1</accession>
<dbReference type="SUPFAM" id="SSF53067">
    <property type="entry name" value="Actin-like ATPase domain"/>
    <property type="match status" value="2"/>
</dbReference>
<keyword evidence="11" id="KW-0067">ATP-binding</keyword>
<comment type="subunit">
    <text evidence="4">Homodimer.</text>
</comment>
<keyword evidence="12" id="KW-0173">Coenzyme A biosynthesis</keyword>
<evidence type="ECO:0000256" key="14">
    <source>
        <dbReference type="SAM" id="MobiDB-lite"/>
    </source>
</evidence>
<dbReference type="GO" id="GO:0015937">
    <property type="term" value="P:coenzyme A biosynthetic process"/>
    <property type="evidence" value="ECO:0007669"/>
    <property type="project" value="UniProtKB-KW"/>
</dbReference>